<dbReference type="Gene3D" id="1.20.1720.10">
    <property type="entry name" value="Multidrug resistance protein D"/>
    <property type="match status" value="1"/>
</dbReference>
<feature type="transmembrane region" description="Helical" evidence="6">
    <location>
        <begin position="317"/>
        <end position="340"/>
    </location>
</feature>
<dbReference type="PROSITE" id="PS50850">
    <property type="entry name" value="MFS"/>
    <property type="match status" value="1"/>
</dbReference>
<feature type="transmembrane region" description="Helical" evidence="6">
    <location>
        <begin position="173"/>
        <end position="194"/>
    </location>
</feature>
<dbReference type="InterPro" id="IPR011701">
    <property type="entry name" value="MFS"/>
</dbReference>
<dbReference type="Proteomes" id="UP001199469">
    <property type="component" value="Unassembled WGS sequence"/>
</dbReference>
<gene>
    <name evidence="8" type="ORF">LQ327_12120</name>
</gene>
<feature type="transmembrane region" description="Helical" evidence="6">
    <location>
        <begin position="480"/>
        <end position="499"/>
    </location>
</feature>
<evidence type="ECO:0000256" key="4">
    <source>
        <dbReference type="ARBA" id="ARBA00022989"/>
    </source>
</evidence>
<dbReference type="Pfam" id="PF07690">
    <property type="entry name" value="MFS_1"/>
    <property type="match status" value="1"/>
</dbReference>
<feature type="transmembrane region" description="Helical" evidence="6">
    <location>
        <begin position="83"/>
        <end position="102"/>
    </location>
</feature>
<dbReference type="SUPFAM" id="SSF103473">
    <property type="entry name" value="MFS general substrate transporter"/>
    <property type="match status" value="1"/>
</dbReference>
<reference evidence="8 9" key="1">
    <citation type="submission" date="2021-11" db="EMBL/GenBank/DDBJ databases">
        <title>Draft genome sequence of Actinomycetospora sp. SF1 isolated from the rhizosphere soil.</title>
        <authorList>
            <person name="Duangmal K."/>
            <person name="Chantavorakit T."/>
        </authorList>
    </citation>
    <scope>NUCLEOTIDE SEQUENCE [LARGE SCALE GENOMIC DNA]</scope>
    <source>
        <strain evidence="8 9">TBRC 5722</strain>
    </source>
</reference>
<name>A0ABS8P796_9PSEU</name>
<sequence>MADDRGRAGDPRLTTSAALAGAPTVQFAALRPDDPGDDDPTGLAAAAVIATASAGAGLVVVDATVVNLAAPALVADLGIGGGGAQWVVEAYTVVFASLLLSAGRLGDRYGRRRCLAAGAILLAGAGALAAAAPGPAVLLVARALQGAGAALVFPATLSALGATFRGPIRGTAFALWGATIAATAGIGALLGGWLTSTLGWRAVFAAFVPVGAAIAVAARLALPESREPTGSVDLVGALLSVLGVGAGVLALVQGPAWGWWVPGVAAPAGWPVSPVPVLVVVAVGCVAAFAVRQRRLAAAGAVPLLAPRLLRIRSFRAGTAAASVIHFGEFGLMFVLPFWWQDVLGWSAAQAAVLLVFPAGAALAGGVTTSVLVRRVGPRTTVRAGLACEGAAAAGLAGVVSTGASPFALGAALLVLYGLGLGLASAQLGSIVLADLAGDDVGAGSGAMTTAQQVGAAFGVAVLGAVTFAAPALAHGVARALMLTAVALALALVATWRLGGAPSAVGSARHRVHTAATVAFPVPAASAAAGRHRR</sequence>
<organism evidence="8 9">
    <name type="scientific">Actinomycetospora endophytica</name>
    <dbReference type="NCBI Taxonomy" id="2291215"/>
    <lineage>
        <taxon>Bacteria</taxon>
        <taxon>Bacillati</taxon>
        <taxon>Actinomycetota</taxon>
        <taxon>Actinomycetes</taxon>
        <taxon>Pseudonocardiales</taxon>
        <taxon>Pseudonocardiaceae</taxon>
        <taxon>Actinomycetospora</taxon>
    </lineage>
</organism>
<evidence type="ECO:0000313" key="9">
    <source>
        <dbReference type="Proteomes" id="UP001199469"/>
    </source>
</evidence>
<accession>A0ABS8P796</accession>
<feature type="transmembrane region" description="Helical" evidence="6">
    <location>
        <begin position="114"/>
        <end position="133"/>
    </location>
</feature>
<comment type="caution">
    <text evidence="8">The sequence shown here is derived from an EMBL/GenBank/DDBJ whole genome shotgun (WGS) entry which is preliminary data.</text>
</comment>
<feature type="transmembrane region" description="Helical" evidence="6">
    <location>
        <begin position="352"/>
        <end position="372"/>
    </location>
</feature>
<keyword evidence="2" id="KW-0813">Transport</keyword>
<dbReference type="Gene3D" id="1.20.1250.20">
    <property type="entry name" value="MFS general substrate transporter like domains"/>
    <property type="match status" value="1"/>
</dbReference>
<feature type="transmembrane region" description="Helical" evidence="6">
    <location>
        <begin position="454"/>
        <end position="474"/>
    </location>
</feature>
<proteinExistence type="predicted"/>
<keyword evidence="5 6" id="KW-0472">Membrane</keyword>
<keyword evidence="3 6" id="KW-0812">Transmembrane</keyword>
<feature type="transmembrane region" description="Helical" evidence="6">
    <location>
        <begin position="139"/>
        <end position="161"/>
    </location>
</feature>
<evidence type="ECO:0000256" key="1">
    <source>
        <dbReference type="ARBA" id="ARBA00004651"/>
    </source>
</evidence>
<evidence type="ECO:0000256" key="6">
    <source>
        <dbReference type="SAM" id="Phobius"/>
    </source>
</evidence>
<dbReference type="InterPro" id="IPR036259">
    <property type="entry name" value="MFS_trans_sf"/>
</dbReference>
<feature type="transmembrane region" description="Helical" evidence="6">
    <location>
        <begin position="200"/>
        <end position="222"/>
    </location>
</feature>
<feature type="transmembrane region" description="Helical" evidence="6">
    <location>
        <begin position="384"/>
        <end position="401"/>
    </location>
</feature>
<dbReference type="EMBL" id="JAJNDB010000002">
    <property type="protein sequence ID" value="MCD2194121.1"/>
    <property type="molecule type" value="Genomic_DNA"/>
</dbReference>
<evidence type="ECO:0000256" key="2">
    <source>
        <dbReference type="ARBA" id="ARBA00022448"/>
    </source>
</evidence>
<evidence type="ECO:0000256" key="5">
    <source>
        <dbReference type="ARBA" id="ARBA00023136"/>
    </source>
</evidence>
<feature type="domain" description="Major facilitator superfamily (MFS) profile" evidence="7">
    <location>
        <begin position="48"/>
        <end position="503"/>
    </location>
</feature>
<evidence type="ECO:0000259" key="7">
    <source>
        <dbReference type="PROSITE" id="PS50850"/>
    </source>
</evidence>
<evidence type="ECO:0000256" key="3">
    <source>
        <dbReference type="ARBA" id="ARBA00022692"/>
    </source>
</evidence>
<dbReference type="PANTHER" id="PTHR42718:SF9">
    <property type="entry name" value="MAJOR FACILITATOR SUPERFAMILY MULTIDRUG TRANSPORTER MFSC"/>
    <property type="match status" value="1"/>
</dbReference>
<feature type="transmembrane region" description="Helical" evidence="6">
    <location>
        <begin position="234"/>
        <end position="252"/>
    </location>
</feature>
<evidence type="ECO:0000313" key="8">
    <source>
        <dbReference type="EMBL" id="MCD2194121.1"/>
    </source>
</evidence>
<keyword evidence="4 6" id="KW-1133">Transmembrane helix</keyword>
<dbReference type="InterPro" id="IPR020846">
    <property type="entry name" value="MFS_dom"/>
</dbReference>
<feature type="transmembrane region" description="Helical" evidence="6">
    <location>
        <begin position="407"/>
        <end position="433"/>
    </location>
</feature>
<feature type="transmembrane region" description="Helical" evidence="6">
    <location>
        <begin position="272"/>
        <end position="291"/>
    </location>
</feature>
<comment type="subcellular location">
    <subcellularLocation>
        <location evidence="1">Cell membrane</location>
        <topology evidence="1">Multi-pass membrane protein</topology>
    </subcellularLocation>
</comment>
<keyword evidence="9" id="KW-1185">Reference proteome</keyword>
<dbReference type="PANTHER" id="PTHR42718">
    <property type="entry name" value="MAJOR FACILITATOR SUPERFAMILY MULTIDRUG TRANSPORTER MFSC"/>
    <property type="match status" value="1"/>
</dbReference>
<dbReference type="RefSeq" id="WP_230733728.1">
    <property type="nucleotide sequence ID" value="NZ_JAJNDB010000002.1"/>
</dbReference>
<protein>
    <submittedName>
        <fullName evidence="8">MFS transporter</fullName>
    </submittedName>
</protein>